<protein>
    <recommendedName>
        <fullName evidence="10">Glycosyl hydrolase family 32 N-terminal domain-containing protein</fullName>
    </recommendedName>
</protein>
<dbReference type="Gene3D" id="2.115.10.20">
    <property type="entry name" value="Glycosyl hydrolase domain, family 43"/>
    <property type="match status" value="1"/>
</dbReference>
<sequence length="334" mass="38205">MRLDHANPDNAQFTDYLMEIGSNPENTIQLPSTIQNCAIVQDLILSVYSNLNISCEREQGFLTERTILSVRNNDVSSINDEALSLFLRESIVYLAVDKIEEAESADRTYNDRYPTFARFTRFVSSRAKISTVEKNVEYGTDSRFTQQELPACKPILTPQWVILGFTLISVIFIPISVASLLASQNVVEIVYRYETDCIPIDSKGDKVPKRMKHPIYVYYQLDNFYQNHHRIESKGKGIYQPHHLFEDIKEISENDRKRLTVFGDIIRSTQVRSSGLFDINGCWYGSVTIPPGDKPVMLYTGVSTQNRQVQNLATPKNLSNLKIVTYVLEHFSQL</sequence>
<proteinExistence type="inferred from homology"/>
<keyword evidence="7 9" id="KW-0472">Membrane</keyword>
<comment type="similarity">
    <text evidence="2">Belongs to the CDC50/LEM3 family.</text>
</comment>
<evidence type="ECO:0000256" key="4">
    <source>
        <dbReference type="ARBA" id="ARBA00022692"/>
    </source>
</evidence>
<feature type="transmembrane region" description="Helical" evidence="9">
    <location>
        <begin position="160"/>
        <end position="182"/>
    </location>
</feature>
<name>A0A7J7N9A6_9MAGN</name>
<keyword evidence="4 9" id="KW-0812">Transmembrane</keyword>
<dbReference type="InterPro" id="IPR013148">
    <property type="entry name" value="Glyco_hydro_32_N"/>
</dbReference>
<evidence type="ECO:0000256" key="2">
    <source>
        <dbReference type="ARBA" id="ARBA00009457"/>
    </source>
</evidence>
<evidence type="ECO:0000256" key="8">
    <source>
        <dbReference type="ARBA" id="ARBA00023295"/>
    </source>
</evidence>
<dbReference type="Pfam" id="PF00251">
    <property type="entry name" value="Glyco_hydro_32N"/>
    <property type="match status" value="1"/>
</dbReference>
<keyword evidence="6 9" id="KW-1133">Transmembrane helix</keyword>
<dbReference type="GO" id="GO:0005886">
    <property type="term" value="C:plasma membrane"/>
    <property type="evidence" value="ECO:0007669"/>
    <property type="project" value="TreeGrafter"/>
</dbReference>
<dbReference type="GO" id="GO:0005794">
    <property type="term" value="C:Golgi apparatus"/>
    <property type="evidence" value="ECO:0007669"/>
    <property type="project" value="TreeGrafter"/>
</dbReference>
<accession>A0A7J7N9A6</accession>
<feature type="domain" description="Glycosyl hydrolase family 32 N-terminal" evidence="10">
    <location>
        <begin position="273"/>
        <end position="319"/>
    </location>
</feature>
<evidence type="ECO:0000313" key="12">
    <source>
        <dbReference type="Proteomes" id="UP000541444"/>
    </source>
</evidence>
<evidence type="ECO:0000313" key="11">
    <source>
        <dbReference type="EMBL" id="KAF6163580.1"/>
    </source>
</evidence>
<dbReference type="InterPro" id="IPR005045">
    <property type="entry name" value="CDC50/LEM3_fam"/>
</dbReference>
<comment type="subcellular location">
    <subcellularLocation>
        <location evidence="1">Membrane</location>
        <topology evidence="1">Multi-pass membrane protein</topology>
    </subcellularLocation>
</comment>
<evidence type="ECO:0000259" key="10">
    <source>
        <dbReference type="Pfam" id="PF00251"/>
    </source>
</evidence>
<evidence type="ECO:0000256" key="6">
    <source>
        <dbReference type="ARBA" id="ARBA00022989"/>
    </source>
</evidence>
<dbReference type="AlphaFoldDB" id="A0A7J7N9A6"/>
<dbReference type="PANTHER" id="PTHR10926:SF0">
    <property type="entry name" value="CDC50, ISOFORM A"/>
    <property type="match status" value="1"/>
</dbReference>
<organism evidence="11 12">
    <name type="scientific">Kingdonia uniflora</name>
    <dbReference type="NCBI Taxonomy" id="39325"/>
    <lineage>
        <taxon>Eukaryota</taxon>
        <taxon>Viridiplantae</taxon>
        <taxon>Streptophyta</taxon>
        <taxon>Embryophyta</taxon>
        <taxon>Tracheophyta</taxon>
        <taxon>Spermatophyta</taxon>
        <taxon>Magnoliopsida</taxon>
        <taxon>Ranunculales</taxon>
        <taxon>Circaeasteraceae</taxon>
        <taxon>Kingdonia</taxon>
    </lineage>
</organism>
<dbReference type="InterPro" id="IPR023296">
    <property type="entry name" value="Glyco_hydro_beta-prop_sf"/>
</dbReference>
<comment type="caution">
    <text evidence="11">The sequence shown here is derived from an EMBL/GenBank/DDBJ whole genome shotgun (WGS) entry which is preliminary data.</text>
</comment>
<evidence type="ECO:0000256" key="1">
    <source>
        <dbReference type="ARBA" id="ARBA00004141"/>
    </source>
</evidence>
<evidence type="ECO:0000256" key="9">
    <source>
        <dbReference type="SAM" id="Phobius"/>
    </source>
</evidence>
<dbReference type="PANTHER" id="PTHR10926">
    <property type="entry name" value="CELL CYCLE CONTROL PROTEIN 50"/>
    <property type="match status" value="1"/>
</dbReference>
<dbReference type="EMBL" id="JACGCM010000972">
    <property type="protein sequence ID" value="KAF6163580.1"/>
    <property type="molecule type" value="Genomic_DNA"/>
</dbReference>
<keyword evidence="12" id="KW-1185">Reference proteome</keyword>
<gene>
    <name evidence="11" type="ORF">GIB67_022145</name>
</gene>
<reference evidence="11 12" key="1">
    <citation type="journal article" date="2020" name="IScience">
        <title>Genome Sequencing of the Endangered Kingdonia uniflora (Circaeasteraceae, Ranunculales) Reveals Potential Mechanisms of Evolutionary Specialization.</title>
        <authorList>
            <person name="Sun Y."/>
            <person name="Deng T."/>
            <person name="Zhang A."/>
            <person name="Moore M.J."/>
            <person name="Landis J.B."/>
            <person name="Lin N."/>
            <person name="Zhang H."/>
            <person name="Zhang X."/>
            <person name="Huang J."/>
            <person name="Zhang X."/>
            <person name="Sun H."/>
            <person name="Wang H."/>
        </authorList>
    </citation>
    <scope>NUCLEOTIDE SEQUENCE [LARGE SCALE GENOMIC DNA]</scope>
    <source>
        <strain evidence="11">TB1705</strain>
        <tissue evidence="11">Leaf</tissue>
    </source>
</reference>
<comment type="similarity">
    <text evidence="3">Belongs to the glycosyl hydrolase 32 family.</text>
</comment>
<evidence type="ECO:0000256" key="3">
    <source>
        <dbReference type="ARBA" id="ARBA00009902"/>
    </source>
</evidence>
<dbReference type="GO" id="GO:0005783">
    <property type="term" value="C:endoplasmic reticulum"/>
    <property type="evidence" value="ECO:0007669"/>
    <property type="project" value="TreeGrafter"/>
</dbReference>
<evidence type="ECO:0000256" key="7">
    <source>
        <dbReference type="ARBA" id="ARBA00023136"/>
    </source>
</evidence>
<keyword evidence="8" id="KW-0326">Glycosidase</keyword>
<dbReference type="GO" id="GO:0016798">
    <property type="term" value="F:hydrolase activity, acting on glycosyl bonds"/>
    <property type="evidence" value="ECO:0007669"/>
    <property type="project" value="UniProtKB-KW"/>
</dbReference>
<evidence type="ECO:0000256" key="5">
    <source>
        <dbReference type="ARBA" id="ARBA00022801"/>
    </source>
</evidence>
<dbReference type="OrthoDB" id="340608at2759"/>
<keyword evidence="5" id="KW-0378">Hydrolase</keyword>
<dbReference type="Proteomes" id="UP000541444">
    <property type="component" value="Unassembled WGS sequence"/>
</dbReference>
<dbReference type="SUPFAM" id="SSF75005">
    <property type="entry name" value="Arabinanase/levansucrase/invertase"/>
    <property type="match status" value="1"/>
</dbReference>